<dbReference type="Pfam" id="PF13419">
    <property type="entry name" value="HAD_2"/>
    <property type="match status" value="1"/>
</dbReference>
<sequence>MNKMAQKIENFIFDIDGTLIDTIDMYMPAMIDTLAQHGHPVAPDKVEQTKHELFGITGRDALRLAGISEDEIPAIQQDWFKLAYQRADRAKVIEGIPEMLNTLANRKDAKIAIATSKLADEYQEYFVNKYDFAKLFKVAITSADTKKHKPAPDPILAAMDKMGADPATTVYVGDTINDMKAAHAAGAKFAGALYSSANPDSIKDADFPLMKPADLLEI</sequence>
<reference evidence="5 6" key="2">
    <citation type="submission" date="2019-11" db="EMBL/GenBank/DDBJ databases">
        <title>Draft genome sequence of 12 host-associated Lactobacillus reuteri rodent strains.</title>
        <authorList>
            <person name="Zhang S."/>
            <person name="Ozcam M."/>
            <person name="Van Pijkeren J.P."/>
        </authorList>
    </citation>
    <scope>NUCLEOTIDE SEQUENCE [LARGE SCALE GENOMIC DNA]</scope>
    <source>
        <strain evidence="1 5">6799jm-1</strain>
        <strain evidence="2 6">N4I</strain>
    </source>
</reference>
<dbReference type="InterPro" id="IPR050155">
    <property type="entry name" value="HAD-like_hydrolase_sf"/>
</dbReference>
<dbReference type="InterPro" id="IPR023198">
    <property type="entry name" value="PGP-like_dom2"/>
</dbReference>
<evidence type="ECO:0000313" key="6">
    <source>
        <dbReference type="Proteomes" id="UP000460207"/>
    </source>
</evidence>
<dbReference type="SFLD" id="SFLDS00003">
    <property type="entry name" value="Haloacid_Dehalogenase"/>
    <property type="match status" value="1"/>
</dbReference>
<dbReference type="RefSeq" id="WP_019253834.1">
    <property type="nucleotide sequence ID" value="NZ_CP128363.1"/>
</dbReference>
<evidence type="ECO:0000313" key="1">
    <source>
        <dbReference type="EMBL" id="MRG76077.1"/>
    </source>
</evidence>
<dbReference type="EMBL" id="WJMV01000053">
    <property type="protein sequence ID" value="MRG76077.1"/>
    <property type="molecule type" value="Genomic_DNA"/>
</dbReference>
<organism evidence="3 4">
    <name type="scientific">Limosilactobacillus reuteri</name>
    <name type="common">Lactobacillus reuteri</name>
    <dbReference type="NCBI Taxonomy" id="1598"/>
    <lineage>
        <taxon>Bacteria</taxon>
        <taxon>Bacillati</taxon>
        <taxon>Bacillota</taxon>
        <taxon>Bacilli</taxon>
        <taxon>Lactobacillales</taxon>
        <taxon>Lactobacillaceae</taxon>
        <taxon>Limosilactobacillus</taxon>
    </lineage>
</organism>
<evidence type="ECO:0000313" key="5">
    <source>
        <dbReference type="Proteomes" id="UP000452188"/>
    </source>
</evidence>
<dbReference type="GO" id="GO:0008967">
    <property type="term" value="F:phosphoglycolate phosphatase activity"/>
    <property type="evidence" value="ECO:0007669"/>
    <property type="project" value="TreeGrafter"/>
</dbReference>
<accession>A0A081NNZ8</accession>
<dbReference type="SUPFAM" id="SSF56784">
    <property type="entry name" value="HAD-like"/>
    <property type="match status" value="1"/>
</dbReference>
<dbReference type="GO" id="GO:0006281">
    <property type="term" value="P:DNA repair"/>
    <property type="evidence" value="ECO:0007669"/>
    <property type="project" value="TreeGrafter"/>
</dbReference>
<dbReference type="InterPro" id="IPR041492">
    <property type="entry name" value="HAD_2"/>
</dbReference>
<dbReference type="PANTHER" id="PTHR43434:SF1">
    <property type="entry name" value="PHOSPHOGLYCOLATE PHOSPHATASE"/>
    <property type="match status" value="1"/>
</dbReference>
<dbReference type="InterPro" id="IPR023214">
    <property type="entry name" value="HAD_sf"/>
</dbReference>
<dbReference type="EMBL" id="WJND01000001">
    <property type="protein sequence ID" value="MRG88624.1"/>
    <property type="molecule type" value="Genomic_DNA"/>
</dbReference>
<dbReference type="Gene3D" id="3.40.50.1000">
    <property type="entry name" value="HAD superfamily/HAD-like"/>
    <property type="match status" value="1"/>
</dbReference>
<dbReference type="Proteomes" id="UP000452188">
    <property type="component" value="Unassembled WGS sequence"/>
</dbReference>
<dbReference type="InterPro" id="IPR036412">
    <property type="entry name" value="HAD-like_sf"/>
</dbReference>
<name>A0A081NNZ8_LIMRT</name>
<dbReference type="Gene3D" id="1.10.150.240">
    <property type="entry name" value="Putative phosphatase, domain 2"/>
    <property type="match status" value="1"/>
</dbReference>
<dbReference type="SFLD" id="SFLDG01129">
    <property type="entry name" value="C1.5:_HAD__Beta-PGM__Phosphata"/>
    <property type="match status" value="1"/>
</dbReference>
<dbReference type="GO" id="GO:0005829">
    <property type="term" value="C:cytosol"/>
    <property type="evidence" value="ECO:0007669"/>
    <property type="project" value="TreeGrafter"/>
</dbReference>
<proteinExistence type="predicted"/>
<dbReference type="NCBIfam" id="TIGR01509">
    <property type="entry name" value="HAD-SF-IA-v3"/>
    <property type="match status" value="1"/>
</dbReference>
<dbReference type="Proteomes" id="UP000276940">
    <property type="component" value="Unassembled WGS sequence"/>
</dbReference>
<dbReference type="EMBL" id="PTLS01000027">
    <property type="protein sequence ID" value="RMX25434.1"/>
    <property type="molecule type" value="Genomic_DNA"/>
</dbReference>
<protein>
    <submittedName>
        <fullName evidence="3">HAD family hydrolase</fullName>
    </submittedName>
    <submittedName>
        <fullName evidence="1">HAD-IA family hydrolase</fullName>
    </submittedName>
</protein>
<gene>
    <name evidence="3" type="ORF">C5O77_04400</name>
    <name evidence="2" type="ORF">GIX76_01160</name>
    <name evidence="1" type="ORF">GIX79_10020</name>
</gene>
<dbReference type="NCBIfam" id="TIGR01549">
    <property type="entry name" value="HAD-SF-IA-v1"/>
    <property type="match status" value="1"/>
</dbReference>
<dbReference type="AlphaFoldDB" id="A0A081NNZ8"/>
<evidence type="ECO:0000313" key="3">
    <source>
        <dbReference type="EMBL" id="RMX25434.1"/>
    </source>
</evidence>
<dbReference type="Proteomes" id="UP000460207">
    <property type="component" value="Unassembled WGS sequence"/>
</dbReference>
<dbReference type="PANTHER" id="PTHR43434">
    <property type="entry name" value="PHOSPHOGLYCOLATE PHOSPHATASE"/>
    <property type="match status" value="1"/>
</dbReference>
<reference evidence="3 4" key="1">
    <citation type="journal article" date="2018" name="J Appl Environ Microbiol">
        <title>The gut symbionts Lactobacillus reuteri R2lc and 2010 encode a polyketide synthase cluster that activates the mammalian aryl-hydrocarbon receptor.</title>
        <authorList>
            <person name="Ozcam M."/>
            <person name="Roos S."/>
            <person name="Van Pijkeren J.P."/>
        </authorList>
    </citation>
    <scope>NUCLEOTIDE SEQUENCE [LARGE SCALE GENOMIC DNA]</scope>
    <source>
        <strain evidence="3 4">R2lc</strain>
    </source>
</reference>
<evidence type="ECO:0000313" key="4">
    <source>
        <dbReference type="Proteomes" id="UP000276940"/>
    </source>
</evidence>
<comment type="caution">
    <text evidence="3">The sequence shown here is derived from an EMBL/GenBank/DDBJ whole genome shotgun (WGS) entry which is preliminary data.</text>
</comment>
<evidence type="ECO:0000313" key="2">
    <source>
        <dbReference type="EMBL" id="MRG88624.1"/>
    </source>
</evidence>
<keyword evidence="3" id="KW-0378">Hydrolase</keyword>
<dbReference type="InterPro" id="IPR006439">
    <property type="entry name" value="HAD-SF_hydro_IA"/>
</dbReference>